<keyword evidence="1" id="KW-0808">Transferase</keyword>
<keyword evidence="1" id="KW-0489">Methyltransferase</keyword>
<sequence>MLGKKVLNNVYWHYSLTVCQDSEVQQTVKAAEVLAHLKPSLDYNVIKYDGKSEMLSLLWYPNFFEEPFPALETSFRIDLTTQRVEKRSYQTSLNPPILHRKELLLSGDAPNYQQFTQLTETAEQLGLFDDTIRIGFKQAWNALIRDKGFQIIDYQFVPIGNDESSDSLTFEFLESTSISRHLTALSRSNLSAPMQCLARHGFLDGSLTVFDYGCGKGDDIRNLSANDLTVSGWDPHYAPDQPKQAADIVNLGFVINVIENYHERLEALLGAYNLANQVLVVSAMLFNQNALKGQAFNDGVVTQRNTFQKYYTQSELKEFLTETLETDAIPVAPGIFFVFKNPDAEQRFLLGRQRSQRNVLRLSHRPISPAEPKLSRNEKKYLAYKHLIDPLWQKILELGRLPDKSEIDSLIELTEAFGSISKAIRFTLDNNEAAVFEQARQSKIEDLITYFALQAFSKRKPYKQLEAGLQKDIKAFFGDYQNAIETARSILFKISHAELIAEACQHATEQGLGFLDEGEALHLHTRMVQELPALLRIYIGCATLLYGDIEQTDLIKIHIQSGKLSLMRYDDFENQAIPRLLEQVKINLREQTFDLYEYGDAFEPTNLYLKSRYINEEFPHFAEQLNFDEQLQALNLFDLSGYGPKPEEFRQTLARARWEIDGFDLIRSRSIPELDEQCGSNLTYRQLIECGETQQATGISNLPKQAHSYNALYDLAVNIIDPVIDYFGMIRLTYGFCSHELSKHIKKRVAPKLDQHAAHEVNTQKNHICPRLGAAVDFIVDDENMREVADWISENTPYDRLYFYGENRPIHVSFGPEQKREYVDLVITDSGRQVPRKRQRNLSKNRTIIATFDCLKIQASLRYAPERKSLRPTMSG</sequence>
<evidence type="ECO:0000313" key="2">
    <source>
        <dbReference type="Proteomes" id="UP001162780"/>
    </source>
</evidence>
<dbReference type="InterPro" id="IPR024019">
    <property type="entry name" value="CHP04096"/>
</dbReference>
<reference evidence="1" key="1">
    <citation type="submission" date="2022-11" db="EMBL/GenBank/DDBJ databases">
        <title>Methylomonas rapida sp. nov., Carotenoid-Producing Obligate Methanotrophs with High Growth Characteristics and Biotechnological Potential.</title>
        <authorList>
            <person name="Tikhonova E.N."/>
            <person name="Suleimanov R.Z."/>
            <person name="Miroshnikov K."/>
            <person name="Oshkin I.Y."/>
            <person name="Belova S.E."/>
            <person name="Danilova O.V."/>
            <person name="Ashikhmin A."/>
            <person name="Konopkin A."/>
            <person name="But S.Y."/>
            <person name="Khmelenina V.N."/>
            <person name="Kuznetsov N."/>
            <person name="Pimenov N.V."/>
            <person name="Dedysh S.N."/>
        </authorList>
    </citation>
    <scope>NUCLEOTIDE SEQUENCE</scope>
    <source>
        <strain evidence="1">MP1</strain>
    </source>
</reference>
<dbReference type="SUPFAM" id="SSF55166">
    <property type="entry name" value="Hedgehog/DD-peptidase"/>
    <property type="match status" value="1"/>
</dbReference>
<protein>
    <submittedName>
        <fullName evidence="1">DNA phosphorothioation-associated putative methyltransferase</fullName>
    </submittedName>
</protein>
<evidence type="ECO:0000313" key="1">
    <source>
        <dbReference type="EMBL" id="WAR43555.1"/>
    </source>
</evidence>
<organism evidence="1 2">
    <name type="scientific">Methylomonas rapida</name>
    <dbReference type="NCBI Taxonomy" id="2963939"/>
    <lineage>
        <taxon>Bacteria</taxon>
        <taxon>Pseudomonadati</taxon>
        <taxon>Pseudomonadota</taxon>
        <taxon>Gammaproteobacteria</taxon>
        <taxon>Methylococcales</taxon>
        <taxon>Methylococcaceae</taxon>
        <taxon>Methylomonas</taxon>
    </lineage>
</organism>
<name>A0ABY7GHB5_9GAMM</name>
<dbReference type="NCBIfam" id="TIGR04096">
    <property type="entry name" value="dnd_rel_methyl"/>
    <property type="match status" value="1"/>
</dbReference>
<proteinExistence type="predicted"/>
<dbReference type="EMBL" id="CP113517">
    <property type="protein sequence ID" value="WAR43555.1"/>
    <property type="molecule type" value="Genomic_DNA"/>
</dbReference>
<dbReference type="GO" id="GO:0008168">
    <property type="term" value="F:methyltransferase activity"/>
    <property type="evidence" value="ECO:0007669"/>
    <property type="project" value="UniProtKB-KW"/>
</dbReference>
<dbReference type="GO" id="GO:0032259">
    <property type="term" value="P:methylation"/>
    <property type="evidence" value="ECO:0007669"/>
    <property type="project" value="UniProtKB-KW"/>
</dbReference>
<gene>
    <name evidence="1" type="ORF">NM686_014360</name>
</gene>
<dbReference type="Proteomes" id="UP001162780">
    <property type="component" value="Chromosome"/>
</dbReference>
<dbReference type="RefSeq" id="WP_255188523.1">
    <property type="nucleotide sequence ID" value="NZ_CP113517.1"/>
</dbReference>
<accession>A0ABY7GHB5</accession>
<keyword evidence="2" id="KW-1185">Reference proteome</keyword>
<dbReference type="InterPro" id="IPR009045">
    <property type="entry name" value="Zn_M74/Hedgehog-like"/>
</dbReference>